<keyword evidence="1" id="KW-0472">Membrane</keyword>
<sequence>MESRPDRIADMPSLLGMGIMVVGLGAVMWELTAGSPEAGDILARVGVILAGAVLVEVTDRYRKQPVSTMSK</sequence>
<name>A0A1F4Z516_9BACT</name>
<keyword evidence="1" id="KW-0812">Transmembrane</keyword>
<evidence type="ECO:0000313" key="2">
    <source>
        <dbReference type="EMBL" id="OGD01271.1"/>
    </source>
</evidence>
<proteinExistence type="predicted"/>
<feature type="transmembrane region" description="Helical" evidence="1">
    <location>
        <begin position="12"/>
        <end position="29"/>
    </location>
</feature>
<dbReference type="AlphaFoldDB" id="A0A1F4Z516"/>
<gene>
    <name evidence="2" type="ORF">A2972_03465</name>
</gene>
<evidence type="ECO:0000256" key="1">
    <source>
        <dbReference type="SAM" id="Phobius"/>
    </source>
</evidence>
<organism evidence="2 3">
    <name type="scientific">Candidatus Amesbacteria bacterium RIFCSPLOWO2_01_FULL_47_33</name>
    <dbReference type="NCBI Taxonomy" id="1797258"/>
    <lineage>
        <taxon>Bacteria</taxon>
        <taxon>Candidatus Amesiibacteriota</taxon>
    </lineage>
</organism>
<evidence type="ECO:0000313" key="3">
    <source>
        <dbReference type="Proteomes" id="UP000176822"/>
    </source>
</evidence>
<dbReference type="EMBL" id="MEXM01000016">
    <property type="protein sequence ID" value="OGD01271.1"/>
    <property type="molecule type" value="Genomic_DNA"/>
</dbReference>
<comment type="caution">
    <text evidence="2">The sequence shown here is derived from an EMBL/GenBank/DDBJ whole genome shotgun (WGS) entry which is preliminary data.</text>
</comment>
<accession>A0A1F4Z516</accession>
<protein>
    <submittedName>
        <fullName evidence="2">Uncharacterized protein</fullName>
    </submittedName>
</protein>
<keyword evidence="1" id="KW-1133">Transmembrane helix</keyword>
<feature type="transmembrane region" description="Helical" evidence="1">
    <location>
        <begin position="41"/>
        <end position="61"/>
    </location>
</feature>
<reference evidence="2 3" key="1">
    <citation type="journal article" date="2016" name="Nat. Commun.">
        <title>Thousands of microbial genomes shed light on interconnected biogeochemical processes in an aquifer system.</title>
        <authorList>
            <person name="Anantharaman K."/>
            <person name="Brown C.T."/>
            <person name="Hug L.A."/>
            <person name="Sharon I."/>
            <person name="Castelle C.J."/>
            <person name="Probst A.J."/>
            <person name="Thomas B.C."/>
            <person name="Singh A."/>
            <person name="Wilkins M.J."/>
            <person name="Karaoz U."/>
            <person name="Brodie E.L."/>
            <person name="Williams K.H."/>
            <person name="Hubbard S.S."/>
            <person name="Banfield J.F."/>
        </authorList>
    </citation>
    <scope>NUCLEOTIDE SEQUENCE [LARGE SCALE GENOMIC DNA]</scope>
</reference>
<dbReference type="Proteomes" id="UP000176822">
    <property type="component" value="Unassembled WGS sequence"/>
</dbReference>